<dbReference type="AlphaFoldDB" id="A0A7K3MAL2"/>
<sequence>MRDVRVCVFGDSFVAGVGDPKALGWVGRVAARTPPSTGVDLTAYPLGVRGETTEQTVVRMPMECAPRFSGGDEQRIVVATGVADAYHHVDPARSAAALEFGLGSLDVPTLVIGPPPVGDDAMLGRVHELDAAFGELCRRRGVPYICTFQPLSRRKPWHDARADDGIHPNQSGYGMLAYVILHEGWYQWLDVPPPAAPVKGRHS</sequence>
<protein>
    <submittedName>
        <fullName evidence="2">Lysophospholipase</fullName>
    </submittedName>
</protein>
<evidence type="ECO:0000313" key="3">
    <source>
        <dbReference type="Proteomes" id="UP000460435"/>
    </source>
</evidence>
<keyword evidence="3" id="KW-1185">Reference proteome</keyword>
<dbReference type="InterPro" id="IPR036514">
    <property type="entry name" value="SGNH_hydro_sf"/>
</dbReference>
<evidence type="ECO:0000259" key="1">
    <source>
        <dbReference type="Pfam" id="PF13472"/>
    </source>
</evidence>
<reference evidence="2 3" key="1">
    <citation type="submission" date="2019-11" db="EMBL/GenBank/DDBJ databases">
        <authorList>
            <person name="Li X.-J."/>
            <person name="Feng X.-M."/>
        </authorList>
    </citation>
    <scope>NUCLEOTIDE SEQUENCE [LARGE SCALE GENOMIC DNA]</scope>
    <source>
        <strain evidence="2 3">XMNu-373</strain>
    </source>
</reference>
<dbReference type="InterPro" id="IPR013830">
    <property type="entry name" value="SGNH_hydro"/>
</dbReference>
<dbReference type="EMBL" id="WLZY01000009">
    <property type="protein sequence ID" value="NDL60012.1"/>
    <property type="molecule type" value="Genomic_DNA"/>
</dbReference>
<dbReference type="Gene3D" id="3.40.50.1110">
    <property type="entry name" value="SGNH hydrolase"/>
    <property type="match status" value="1"/>
</dbReference>
<evidence type="ECO:0000313" key="2">
    <source>
        <dbReference type="EMBL" id="NDL60012.1"/>
    </source>
</evidence>
<dbReference type="SUPFAM" id="SSF52266">
    <property type="entry name" value="SGNH hydrolase"/>
    <property type="match status" value="1"/>
</dbReference>
<comment type="caution">
    <text evidence="2">The sequence shown here is derived from an EMBL/GenBank/DDBJ whole genome shotgun (WGS) entry which is preliminary data.</text>
</comment>
<dbReference type="Proteomes" id="UP000460435">
    <property type="component" value="Unassembled WGS sequence"/>
</dbReference>
<dbReference type="Pfam" id="PF13472">
    <property type="entry name" value="Lipase_GDSL_2"/>
    <property type="match status" value="1"/>
</dbReference>
<dbReference type="RefSeq" id="WP_162452714.1">
    <property type="nucleotide sequence ID" value="NZ_WLZY01000009.1"/>
</dbReference>
<name>A0A7K3MAL2_9ACTN</name>
<proteinExistence type="predicted"/>
<accession>A0A7K3MAL2</accession>
<gene>
    <name evidence="2" type="ORF">F7O44_23335</name>
</gene>
<organism evidence="2 3">
    <name type="scientific">Phytoactinopolyspora mesophila</name>
    <dbReference type="NCBI Taxonomy" id="2650750"/>
    <lineage>
        <taxon>Bacteria</taxon>
        <taxon>Bacillati</taxon>
        <taxon>Actinomycetota</taxon>
        <taxon>Actinomycetes</taxon>
        <taxon>Jiangellales</taxon>
        <taxon>Jiangellaceae</taxon>
        <taxon>Phytoactinopolyspora</taxon>
    </lineage>
</organism>
<feature type="domain" description="SGNH hydrolase-type esterase" evidence="1">
    <location>
        <begin position="8"/>
        <end position="173"/>
    </location>
</feature>